<evidence type="ECO:0000256" key="1">
    <source>
        <dbReference type="SAM" id="Phobius"/>
    </source>
</evidence>
<keyword evidence="1" id="KW-0472">Membrane</keyword>
<protein>
    <submittedName>
        <fullName evidence="2">Uncharacterized protein</fullName>
    </submittedName>
</protein>
<feature type="transmembrane region" description="Helical" evidence="1">
    <location>
        <begin position="45"/>
        <end position="66"/>
    </location>
</feature>
<proteinExistence type="predicted"/>
<feature type="transmembrane region" description="Helical" evidence="1">
    <location>
        <begin position="122"/>
        <end position="142"/>
    </location>
</feature>
<evidence type="ECO:0000313" key="2">
    <source>
        <dbReference type="EMBL" id="EHY65618.1"/>
    </source>
</evidence>
<accession>H8ZBY2</accession>
<organism evidence="2">
    <name type="scientific">Nematocida ausubeli (strain ATCC PRA-371 / ERTm2)</name>
    <name type="common">Nematode killer fungus</name>
    <dbReference type="NCBI Taxonomy" id="1913371"/>
    <lineage>
        <taxon>Eukaryota</taxon>
        <taxon>Fungi</taxon>
        <taxon>Fungi incertae sedis</taxon>
        <taxon>Microsporidia</taxon>
        <taxon>Nematocida</taxon>
    </lineage>
</organism>
<feature type="transmembrane region" description="Helical" evidence="1">
    <location>
        <begin position="199"/>
        <end position="221"/>
    </location>
</feature>
<reference evidence="2" key="1">
    <citation type="submission" date="2011-03" db="EMBL/GenBank/DDBJ databases">
        <title>The Genome Sequence of Nematocida sp1 strain ERTm2.</title>
        <authorList>
            <consortium name="The Broad Institute Genome Sequencing Platform"/>
            <consortium name="The Broad Institute Genome Sequencing Center for Infectious Disease"/>
            <person name="Cuomo C."/>
            <person name="Troemel E."/>
            <person name="Young S.K."/>
            <person name="Zeng Q."/>
            <person name="Gargeya S."/>
            <person name="Fitzgerald M."/>
            <person name="Haas B."/>
            <person name="Abouelleil A."/>
            <person name="Alvarado L."/>
            <person name="Arachchi H.M."/>
            <person name="Berlin A."/>
            <person name="Brown A."/>
            <person name="Chapman S.B."/>
            <person name="Chen Z."/>
            <person name="Dunbar C."/>
            <person name="Freedman E."/>
            <person name="Gearin G."/>
            <person name="Gellesch M."/>
            <person name="Goldberg J."/>
            <person name="Griggs A."/>
            <person name="Gujja S."/>
            <person name="Heilman E.R."/>
            <person name="Heiman D."/>
            <person name="Howarth C."/>
            <person name="Larson L."/>
            <person name="Lui A."/>
            <person name="MacDonald P.J.P."/>
            <person name="Mehta T."/>
            <person name="Montmayeur A."/>
            <person name="Murphy C."/>
            <person name="Neiman D."/>
            <person name="Pearson M."/>
            <person name="Priest M."/>
            <person name="Roberts A."/>
            <person name="Saif S."/>
            <person name="Shea T."/>
            <person name="Shenoy N."/>
            <person name="Sisk P."/>
            <person name="Stolte C."/>
            <person name="Sykes S."/>
            <person name="White J."/>
            <person name="Yandava C."/>
            <person name="Wortman J."/>
            <person name="Nusbaum C."/>
            <person name="Birren B."/>
        </authorList>
    </citation>
    <scope>NUCLEOTIDE SEQUENCE</scope>
    <source>
        <strain evidence="2">ERTm2</strain>
    </source>
</reference>
<feature type="transmembrane region" description="Helical" evidence="1">
    <location>
        <begin position="86"/>
        <end position="110"/>
    </location>
</feature>
<sequence length="247" mass="27868">MSNAIAAIVNNNNQNNRNAGPRIETLRCFIRTDSVDREEMRFSFLLGYIYIWMVQIILCILLNSLAGKLLAREWLFDENDPLSRTLTSLAFAWLFTMIYLIVTPIMQYIAGFHLVSGLTRIIQAWMPLIIIVFSIIAIGLGISLEVPQSGPMTSMCVICTEYIVNLVYCCYVCAVLNIIGAIFIMHYHDKLEYTHKRTGTNVFPATCAAFIIILGSGAFIYGCYNFSSQLYIDCPNGFNKTMAICED</sequence>
<name>H8ZBY2_NEMA1</name>
<dbReference type="EMBL" id="JH604635">
    <property type="protein sequence ID" value="EHY65618.1"/>
    <property type="molecule type" value="Genomic_DNA"/>
</dbReference>
<dbReference type="HOGENOM" id="CLU_1138272_0_0_1"/>
<keyword evidence="1" id="KW-0812">Transmembrane</keyword>
<dbReference type="Proteomes" id="UP000005622">
    <property type="component" value="Unassembled WGS sequence"/>
</dbReference>
<keyword evidence="1" id="KW-1133">Transmembrane helix</keyword>
<feature type="transmembrane region" description="Helical" evidence="1">
    <location>
        <begin position="162"/>
        <end position="187"/>
    </location>
</feature>
<gene>
    <name evidence="2" type="ORF">NERG_01225</name>
</gene>
<dbReference type="AlphaFoldDB" id="H8ZBY2"/>